<evidence type="ECO:0000313" key="14">
    <source>
        <dbReference type="EMBL" id="QBI20921.1"/>
    </source>
</evidence>
<feature type="binding site" evidence="11">
    <location>
        <begin position="322"/>
        <end position="323"/>
    </location>
    <ligand>
        <name>GMP</name>
        <dbReference type="ChEBI" id="CHEBI:58115"/>
    </ligand>
</feature>
<dbReference type="EC" id="6.5.1.-" evidence="13"/>
<dbReference type="GO" id="GO:0005525">
    <property type="term" value="F:GTP binding"/>
    <property type="evidence" value="ECO:0007669"/>
    <property type="project" value="UniProtKB-KW"/>
</dbReference>
<evidence type="ECO:0000256" key="5">
    <source>
        <dbReference type="ARBA" id="ARBA00022800"/>
    </source>
</evidence>
<evidence type="ECO:0000256" key="8">
    <source>
        <dbReference type="ARBA" id="ARBA00047746"/>
    </source>
</evidence>
<keyword evidence="6 11" id="KW-0342">GTP-binding</keyword>
<dbReference type="AlphaFoldDB" id="A0A411YIE8"/>
<dbReference type="PANTHER" id="PTHR11118:SF1">
    <property type="entry name" value="RNA-SPLICING LIGASE RTCB HOMOLOG"/>
    <property type="match status" value="1"/>
</dbReference>
<dbReference type="RefSeq" id="WP_131155914.1">
    <property type="nucleotide sequence ID" value="NZ_CP036402.1"/>
</dbReference>
<keyword evidence="5" id="KW-0692">RNA repair</keyword>
<dbReference type="InterPro" id="IPR036025">
    <property type="entry name" value="RtcB-like_sf"/>
</dbReference>
<name>A0A411YIE8_9ACTN</name>
<dbReference type="GO" id="GO:0170057">
    <property type="term" value="F:RNA ligase (GTP) activity"/>
    <property type="evidence" value="ECO:0007669"/>
    <property type="project" value="UniProtKB-EC"/>
</dbReference>
<organism evidence="14 15">
    <name type="scientific">Egibacter rhizosphaerae</name>
    <dbReference type="NCBI Taxonomy" id="1670831"/>
    <lineage>
        <taxon>Bacteria</taxon>
        <taxon>Bacillati</taxon>
        <taxon>Actinomycetota</taxon>
        <taxon>Nitriliruptoria</taxon>
        <taxon>Egibacterales</taxon>
        <taxon>Egibacteraceae</taxon>
        <taxon>Egibacter</taxon>
    </lineage>
</organism>
<feature type="binding site" evidence="11">
    <location>
        <begin position="394"/>
        <end position="397"/>
    </location>
    <ligand>
        <name>GMP</name>
        <dbReference type="ChEBI" id="CHEBI:58115"/>
    </ligand>
</feature>
<dbReference type="GO" id="GO:0006396">
    <property type="term" value="P:RNA processing"/>
    <property type="evidence" value="ECO:0007669"/>
    <property type="project" value="InterPro"/>
</dbReference>
<evidence type="ECO:0000256" key="6">
    <source>
        <dbReference type="ARBA" id="ARBA00023134"/>
    </source>
</evidence>
<dbReference type="KEGG" id="erz:ER308_15955"/>
<dbReference type="FunFam" id="3.90.1860.10:FF:000001">
    <property type="entry name" value="tRNA-splicing ligase RtcB homolog"/>
    <property type="match status" value="1"/>
</dbReference>
<dbReference type="Pfam" id="PF01139">
    <property type="entry name" value="RtcB"/>
    <property type="match status" value="1"/>
</dbReference>
<comment type="similarity">
    <text evidence="1 13">Belongs to the RtcB family.</text>
</comment>
<evidence type="ECO:0000256" key="10">
    <source>
        <dbReference type="PIRSR" id="PIRSR601233-1"/>
    </source>
</evidence>
<keyword evidence="4 11" id="KW-0547">Nucleotide-binding</keyword>
<accession>A0A411YIE8</accession>
<dbReference type="GO" id="GO:0042245">
    <property type="term" value="P:RNA repair"/>
    <property type="evidence" value="ECO:0007669"/>
    <property type="project" value="UniProtKB-KW"/>
</dbReference>
<feature type="binding site" evidence="12">
    <location>
        <position position="322"/>
    </location>
    <ligand>
        <name>Mn(2+)</name>
        <dbReference type="ChEBI" id="CHEBI:29035"/>
        <label>2</label>
    </ligand>
</feature>
<comment type="subunit">
    <text evidence="13">Monomer.</text>
</comment>
<feature type="binding site" evidence="12">
    <location>
        <position position="201"/>
    </location>
    <ligand>
        <name>Mn(2+)</name>
        <dbReference type="ChEBI" id="CHEBI:29035"/>
        <label>1</label>
    </ligand>
</feature>
<feature type="binding site" evidence="11">
    <location>
        <begin position="200"/>
        <end position="204"/>
    </location>
    <ligand>
        <name>GMP</name>
        <dbReference type="ChEBI" id="CHEBI:58115"/>
    </ligand>
</feature>
<evidence type="ECO:0000256" key="7">
    <source>
        <dbReference type="ARBA" id="ARBA00023211"/>
    </source>
</evidence>
<dbReference type="GO" id="GO:0003972">
    <property type="term" value="F:RNA ligase (ATP) activity"/>
    <property type="evidence" value="ECO:0007669"/>
    <property type="project" value="TreeGrafter"/>
</dbReference>
<reference evidence="14 15" key="1">
    <citation type="submission" date="2019-01" db="EMBL/GenBank/DDBJ databases">
        <title>Egibacter rhizosphaerae EGI 80759T.</title>
        <authorList>
            <person name="Chen D.-D."/>
            <person name="Tian Y."/>
            <person name="Jiao J.-Y."/>
            <person name="Zhang X.-T."/>
            <person name="Zhang Y.-G."/>
            <person name="Zhang Y."/>
            <person name="Xiao M."/>
            <person name="Shu W.-S."/>
            <person name="Li W.-J."/>
        </authorList>
    </citation>
    <scope>NUCLEOTIDE SEQUENCE [LARGE SCALE GENOMIC DNA]</scope>
    <source>
        <strain evidence="14 15">EGI 80759</strain>
    </source>
</reference>
<dbReference type="PANTHER" id="PTHR11118">
    <property type="entry name" value="RNA-SPLICING LIGASE RTCB HOMOLOG"/>
    <property type="match status" value="1"/>
</dbReference>
<evidence type="ECO:0000256" key="4">
    <source>
        <dbReference type="ARBA" id="ARBA00022741"/>
    </source>
</evidence>
<evidence type="ECO:0000256" key="13">
    <source>
        <dbReference type="RuleBase" id="RU371113"/>
    </source>
</evidence>
<comment type="catalytic activity">
    <reaction evidence="8">
        <text>a 3'-end 3'-phospho-ribonucleotide-RNA + a 5'-end dephospho-ribonucleoside-RNA + GTP = a ribonucleotidyl-ribonucleotide-RNA + GMP + diphosphate</text>
        <dbReference type="Rhea" id="RHEA:68076"/>
        <dbReference type="Rhea" id="RHEA-COMP:10463"/>
        <dbReference type="Rhea" id="RHEA-COMP:13936"/>
        <dbReference type="Rhea" id="RHEA-COMP:17355"/>
        <dbReference type="ChEBI" id="CHEBI:33019"/>
        <dbReference type="ChEBI" id="CHEBI:37565"/>
        <dbReference type="ChEBI" id="CHEBI:58115"/>
        <dbReference type="ChEBI" id="CHEBI:83062"/>
        <dbReference type="ChEBI" id="CHEBI:138284"/>
        <dbReference type="ChEBI" id="CHEBI:173118"/>
        <dbReference type="EC" id="6.5.1.8"/>
    </reaction>
</comment>
<evidence type="ECO:0000256" key="3">
    <source>
        <dbReference type="ARBA" id="ARBA00022723"/>
    </source>
</evidence>
<feature type="binding site" evidence="11">
    <location>
        <position position="470"/>
    </location>
    <ligand>
        <name>GMP</name>
        <dbReference type="ChEBI" id="CHEBI:58115"/>
    </ligand>
</feature>
<keyword evidence="15" id="KW-1185">Reference proteome</keyword>
<protein>
    <recommendedName>
        <fullName evidence="13">tRNA-splicing ligase RtcB</fullName>
        <ecNumber evidence="13">6.5.1.-</ecNumber>
    </recommendedName>
</protein>
<evidence type="ECO:0000256" key="2">
    <source>
        <dbReference type="ARBA" id="ARBA00022598"/>
    </source>
</evidence>
<evidence type="ECO:0000256" key="12">
    <source>
        <dbReference type="PIRSR" id="PIRSR601233-3"/>
    </source>
</evidence>
<feature type="active site" description="GMP-histidine intermediate" evidence="10">
    <location>
        <position position="394"/>
    </location>
</feature>
<dbReference type="EMBL" id="CP036402">
    <property type="protein sequence ID" value="QBI20921.1"/>
    <property type="molecule type" value="Genomic_DNA"/>
</dbReference>
<dbReference type="SUPFAM" id="SSF103365">
    <property type="entry name" value="Hypothetical protein PH1602"/>
    <property type="match status" value="1"/>
</dbReference>
<comment type="catalytic activity">
    <reaction evidence="9">
        <text>a 3'-end 2',3'-cyclophospho-ribonucleotide-RNA + a 5'-end dephospho-ribonucleoside-RNA + GTP + H2O = a ribonucleotidyl-ribonucleotide-RNA + GMP + diphosphate + H(+)</text>
        <dbReference type="Rhea" id="RHEA:68080"/>
        <dbReference type="Rhea" id="RHEA-COMP:10464"/>
        <dbReference type="Rhea" id="RHEA-COMP:13936"/>
        <dbReference type="Rhea" id="RHEA-COMP:17355"/>
        <dbReference type="ChEBI" id="CHEBI:15377"/>
        <dbReference type="ChEBI" id="CHEBI:15378"/>
        <dbReference type="ChEBI" id="CHEBI:33019"/>
        <dbReference type="ChEBI" id="CHEBI:37565"/>
        <dbReference type="ChEBI" id="CHEBI:58115"/>
        <dbReference type="ChEBI" id="CHEBI:83064"/>
        <dbReference type="ChEBI" id="CHEBI:138284"/>
        <dbReference type="ChEBI" id="CHEBI:173118"/>
        <dbReference type="EC" id="6.5.1.8"/>
    </reaction>
</comment>
<dbReference type="InterPro" id="IPR001233">
    <property type="entry name" value="RtcB"/>
</dbReference>
<sequence length="471" mass="49450">MPQPAATEPIVELPASEGMHVSGIVFASRELLGDEPGDVFDQVRAVATLPGIVEASYAMPDAHVGYGFPIGGVAATDITEGGVVSPGGVGFDISCGVRLMAAPVALGELHGDQLGRLLDALAALVPHGTGPGGLWKLQRRDLKRLLVEGAELTVAEGHGTEADLARIEDGGRLEGARADVVGKRALERGQSQLGSLGGGNHFLEVQVVDEVIDPERAAAFGLGEDQVVATVHCGSRGLGHQVCSDAIKQLQPAMDRAGITVPDPQLACAPVDSPEGRDYLAGMAAAANFARANRQLIGEAIRDAFEDVLGTRDVRLVYDVNHNMAARERHTVDGRDRELCVHRKGATLALPADSPQLPDDLRPHGQPVIVPGSMGTSSWVLAGDTGRAFASTCHGAGRQRSRAQARKRIHGNTLRDQLTGQGLEVRAKSAAGLAEEAPDAYKDVDEVVRVCEQVGLSRRVARLRPLGVVKG</sequence>
<dbReference type="OrthoDB" id="9802323at2"/>
<keyword evidence="2 13" id="KW-0436">Ligase</keyword>
<gene>
    <name evidence="13" type="primary">rtcB</name>
    <name evidence="14" type="ORF">ER308_15955</name>
</gene>
<evidence type="ECO:0000256" key="9">
    <source>
        <dbReference type="ARBA" id="ARBA00049514"/>
    </source>
</evidence>
<evidence type="ECO:0000256" key="1">
    <source>
        <dbReference type="ARBA" id="ARBA00008071"/>
    </source>
</evidence>
<proteinExistence type="inferred from homology"/>
<feature type="binding site" evidence="11">
    <location>
        <position position="378"/>
    </location>
    <ligand>
        <name>GMP</name>
        <dbReference type="ChEBI" id="CHEBI:58115"/>
    </ligand>
</feature>
<dbReference type="Gene3D" id="3.90.1860.10">
    <property type="entry name" value="tRNA-splicing ligase RtcB"/>
    <property type="match status" value="1"/>
</dbReference>
<dbReference type="GO" id="GO:0046872">
    <property type="term" value="F:metal ion binding"/>
    <property type="evidence" value="ECO:0007669"/>
    <property type="project" value="UniProtKB-UniRule"/>
</dbReference>
<evidence type="ECO:0000313" key="15">
    <source>
        <dbReference type="Proteomes" id="UP000291469"/>
    </source>
</evidence>
<feature type="binding site" evidence="12">
    <location>
        <position position="92"/>
    </location>
    <ligand>
        <name>Mn(2+)</name>
        <dbReference type="ChEBI" id="CHEBI:29035"/>
        <label>1</label>
    </ligand>
</feature>
<feature type="binding site" evidence="12">
    <location>
        <position position="232"/>
    </location>
    <ligand>
        <name>Mn(2+)</name>
        <dbReference type="ChEBI" id="CHEBI:29035"/>
        <label>2</label>
    </ligand>
</feature>
<comment type="cofactor">
    <cofactor evidence="12 13">
        <name>Mn(2+)</name>
        <dbReference type="ChEBI" id="CHEBI:29035"/>
    </cofactor>
    <text evidence="12 13">Binds 2 manganese ions per subunit.</text>
</comment>
<keyword evidence="3 12" id="KW-0479">Metal-binding</keyword>
<evidence type="ECO:0000256" key="11">
    <source>
        <dbReference type="PIRSR" id="PIRSR601233-2"/>
    </source>
</evidence>
<feature type="binding site" evidence="11">
    <location>
        <begin position="371"/>
        <end position="374"/>
    </location>
    <ligand>
        <name>GMP</name>
        <dbReference type="ChEBI" id="CHEBI:58115"/>
    </ligand>
</feature>
<keyword evidence="7 12" id="KW-0464">Manganese</keyword>
<dbReference type="Proteomes" id="UP000291469">
    <property type="component" value="Chromosome"/>
</dbReference>